<reference evidence="1" key="1">
    <citation type="journal article" date="2012" name="PLoS ONE">
        <title>Gene sets for utilization of primary and secondary nutrition supplies in the distal gut of endangered iberian lynx.</title>
        <authorList>
            <person name="Alcaide M."/>
            <person name="Messina E."/>
            <person name="Richter M."/>
            <person name="Bargiela R."/>
            <person name="Peplies J."/>
            <person name="Huws S.A."/>
            <person name="Newbold C.J."/>
            <person name="Golyshin P.N."/>
            <person name="Simon M.A."/>
            <person name="Lopez G."/>
            <person name="Yakimov M.M."/>
            <person name="Ferrer M."/>
        </authorList>
    </citation>
    <scope>NUCLEOTIDE SEQUENCE</scope>
</reference>
<accession>J9GQ52</accession>
<organism evidence="1">
    <name type="scientific">gut metagenome</name>
    <dbReference type="NCBI Taxonomy" id="749906"/>
    <lineage>
        <taxon>unclassified sequences</taxon>
        <taxon>metagenomes</taxon>
        <taxon>organismal metagenomes</taxon>
    </lineage>
</organism>
<evidence type="ECO:0000313" key="1">
    <source>
        <dbReference type="EMBL" id="EJX02140.1"/>
    </source>
</evidence>
<proteinExistence type="predicted"/>
<sequence>MKLNTYLRLLALAFPLSAAAQTSIQFENNDYQRLGVYDSWEASPFRTVCLAG</sequence>
<name>J9GQ52_9ZZZZ</name>
<gene>
    <name evidence="1" type="ORF">EVA_09753</name>
</gene>
<protein>
    <submittedName>
        <fullName evidence="1">Secreted protein</fullName>
    </submittedName>
</protein>
<dbReference type="AlphaFoldDB" id="J9GQ52"/>
<comment type="caution">
    <text evidence="1">The sequence shown here is derived from an EMBL/GenBank/DDBJ whole genome shotgun (WGS) entry which is preliminary data.</text>
</comment>
<dbReference type="EMBL" id="AMCI01002666">
    <property type="protein sequence ID" value="EJX02140.1"/>
    <property type="molecule type" value="Genomic_DNA"/>
</dbReference>